<keyword evidence="1" id="KW-0472">Membrane</keyword>
<dbReference type="OrthoDB" id="7064412at2"/>
<dbReference type="AlphaFoldDB" id="A0A1H9LYV7"/>
<dbReference type="Gene3D" id="3.40.50.1110">
    <property type="entry name" value="SGNH hydrolase"/>
    <property type="match status" value="1"/>
</dbReference>
<dbReference type="RefSeq" id="WP_093289388.1">
    <property type="nucleotide sequence ID" value="NZ_FOFS01000018.1"/>
</dbReference>
<dbReference type="InterPro" id="IPR036514">
    <property type="entry name" value="SGNH_hydro_sf"/>
</dbReference>
<evidence type="ECO:0000313" key="2">
    <source>
        <dbReference type="EMBL" id="SER16594.1"/>
    </source>
</evidence>
<dbReference type="GO" id="GO:0016788">
    <property type="term" value="F:hydrolase activity, acting on ester bonds"/>
    <property type="evidence" value="ECO:0007669"/>
    <property type="project" value="UniProtKB-ARBA"/>
</dbReference>
<accession>A0A1H9LYV7</accession>
<keyword evidence="1" id="KW-0812">Transmembrane</keyword>
<proteinExistence type="predicted"/>
<reference evidence="2 3" key="1">
    <citation type="submission" date="2016-10" db="EMBL/GenBank/DDBJ databases">
        <authorList>
            <person name="de Groot N.N."/>
        </authorList>
    </citation>
    <scope>NUCLEOTIDE SEQUENCE [LARGE SCALE GENOMIC DNA]</scope>
    <source>
        <strain evidence="2 3">DSM 25927</strain>
    </source>
</reference>
<evidence type="ECO:0000313" key="3">
    <source>
        <dbReference type="Proteomes" id="UP000199233"/>
    </source>
</evidence>
<dbReference type="STRING" id="489703.SAMN04488038_1181"/>
<feature type="transmembrane region" description="Helical" evidence="1">
    <location>
        <begin position="7"/>
        <end position="26"/>
    </location>
</feature>
<protein>
    <recommendedName>
        <fullName evidence="4">SGNH hydrolase-like domain-containing protein, acetyltransferase AlgX</fullName>
    </recommendedName>
</protein>
<keyword evidence="3" id="KW-1185">Reference proteome</keyword>
<evidence type="ECO:0000256" key="1">
    <source>
        <dbReference type="SAM" id="Phobius"/>
    </source>
</evidence>
<name>A0A1H9LYV7_9GAMM</name>
<evidence type="ECO:0008006" key="4">
    <source>
        <dbReference type="Google" id="ProtNLM"/>
    </source>
</evidence>
<organism evidence="2 3">
    <name type="scientific">Solimonas aquatica</name>
    <dbReference type="NCBI Taxonomy" id="489703"/>
    <lineage>
        <taxon>Bacteria</taxon>
        <taxon>Pseudomonadati</taxon>
        <taxon>Pseudomonadota</taxon>
        <taxon>Gammaproteobacteria</taxon>
        <taxon>Nevskiales</taxon>
        <taxon>Nevskiaceae</taxon>
        <taxon>Solimonas</taxon>
    </lineage>
</organism>
<dbReference type="EMBL" id="FOFS01000018">
    <property type="protein sequence ID" value="SER16594.1"/>
    <property type="molecule type" value="Genomic_DNA"/>
</dbReference>
<dbReference type="SUPFAM" id="SSF52266">
    <property type="entry name" value="SGNH hydrolase"/>
    <property type="match status" value="1"/>
</dbReference>
<sequence>MNAFKRYALALLAIYALVGAAIYWFGFTTPQYLGDLTRLGGYREDEFGWEAPQQRYRPPLFTPDHYDADTQVLILGDSMTVHRPTEQTDPGVYWPNVLAAQTGWKIAALHRREHTVEEVLSRADYQAHPPKLFVLEIAERTVTALERITETAARRYGCGAPPAPRQPVLEIRPLQATPEDFARPQPPRAWLDLSLGGHRLKHLLLRQFAPGSIDALHYRLTREDLFSNRRAGELLVFRDDLEKLGLPARFLAQQACALQALQQEVEADGRTRFVLLMVPDKLSAYRPYVRDFPAGDYPPVIAALAANPNLLMPRLDLDFETALRAGTRDLYLPDDTHLGSAGHRLVAERLLAQLRASGLAAP</sequence>
<dbReference type="Proteomes" id="UP000199233">
    <property type="component" value="Unassembled WGS sequence"/>
</dbReference>
<keyword evidence="1" id="KW-1133">Transmembrane helix</keyword>
<gene>
    <name evidence="2" type="ORF">SAMN04488038_1181</name>
</gene>